<dbReference type="OrthoDB" id="3147730at2759"/>
<dbReference type="InParanoid" id="A0A067QD65"/>
<dbReference type="Proteomes" id="UP000027265">
    <property type="component" value="Unassembled WGS sequence"/>
</dbReference>
<proteinExistence type="predicted"/>
<dbReference type="AlphaFoldDB" id="A0A067QD65"/>
<evidence type="ECO:0000313" key="1">
    <source>
        <dbReference type="EMBL" id="KDQ64993.1"/>
    </source>
</evidence>
<organism evidence="1 2">
    <name type="scientific">Jaapia argillacea MUCL 33604</name>
    <dbReference type="NCBI Taxonomy" id="933084"/>
    <lineage>
        <taxon>Eukaryota</taxon>
        <taxon>Fungi</taxon>
        <taxon>Dikarya</taxon>
        <taxon>Basidiomycota</taxon>
        <taxon>Agaricomycotina</taxon>
        <taxon>Agaricomycetes</taxon>
        <taxon>Agaricomycetidae</taxon>
        <taxon>Jaapiales</taxon>
        <taxon>Jaapiaceae</taxon>
        <taxon>Jaapia</taxon>
    </lineage>
</organism>
<dbReference type="EMBL" id="KL197709">
    <property type="protein sequence ID" value="KDQ64993.1"/>
    <property type="molecule type" value="Genomic_DNA"/>
</dbReference>
<gene>
    <name evidence="1" type="ORF">JAAARDRAFT_28657</name>
</gene>
<dbReference type="HOGENOM" id="CLU_142376_0_0_1"/>
<protein>
    <submittedName>
        <fullName evidence="1">Uncharacterized protein</fullName>
    </submittedName>
</protein>
<name>A0A067QD65_9AGAM</name>
<reference evidence="2" key="1">
    <citation type="journal article" date="2014" name="Proc. Natl. Acad. Sci. U.S.A.">
        <title>Extensive sampling of basidiomycete genomes demonstrates inadequacy of the white-rot/brown-rot paradigm for wood decay fungi.</title>
        <authorList>
            <person name="Riley R."/>
            <person name="Salamov A.A."/>
            <person name="Brown D.W."/>
            <person name="Nagy L.G."/>
            <person name="Floudas D."/>
            <person name="Held B.W."/>
            <person name="Levasseur A."/>
            <person name="Lombard V."/>
            <person name="Morin E."/>
            <person name="Otillar R."/>
            <person name="Lindquist E.A."/>
            <person name="Sun H."/>
            <person name="LaButti K.M."/>
            <person name="Schmutz J."/>
            <person name="Jabbour D."/>
            <person name="Luo H."/>
            <person name="Baker S.E."/>
            <person name="Pisabarro A.G."/>
            <person name="Walton J.D."/>
            <person name="Blanchette R.A."/>
            <person name="Henrissat B."/>
            <person name="Martin F."/>
            <person name="Cullen D."/>
            <person name="Hibbett D.S."/>
            <person name="Grigoriev I.V."/>
        </authorList>
    </citation>
    <scope>NUCLEOTIDE SEQUENCE [LARGE SCALE GENOMIC DNA]</scope>
    <source>
        <strain evidence="2">MUCL 33604</strain>
    </source>
</reference>
<evidence type="ECO:0000313" key="2">
    <source>
        <dbReference type="Proteomes" id="UP000027265"/>
    </source>
</evidence>
<keyword evidence="2" id="KW-1185">Reference proteome</keyword>
<sequence length="160" mass="18070">MDMKMDSFDAILFPSDGRPPTLVSLATSPVTVANNFASHVSTRMPHPEVFMDYIAEGMGSRGWQYHLVEALDGMNKKFSNPYIIFYPVLSRDGMPFPINKCVREIQGSRFREECGWRGNIVVAKYQESSFTNMIDASMADFPIVKNYLMTHDSPVTTPSE</sequence>
<accession>A0A067QD65</accession>